<dbReference type="AlphaFoldDB" id="A0A2I0THG0"/>
<proteinExistence type="inferred from homology"/>
<dbReference type="GO" id="GO:0005615">
    <property type="term" value="C:extracellular space"/>
    <property type="evidence" value="ECO:0007669"/>
    <property type="project" value="TreeGrafter"/>
</dbReference>
<evidence type="ECO:0000313" key="12">
    <source>
        <dbReference type="EMBL" id="PKU33233.1"/>
    </source>
</evidence>
<evidence type="ECO:0000313" key="13">
    <source>
        <dbReference type="Proteomes" id="UP000233556"/>
    </source>
</evidence>
<comment type="similarity">
    <text evidence="3">Belongs to the beta-defensin family.</text>
</comment>
<evidence type="ECO:0000256" key="5">
    <source>
        <dbReference type="ARBA" id="ARBA00022529"/>
    </source>
</evidence>
<dbReference type="GO" id="GO:0050830">
    <property type="term" value="P:defense response to Gram-positive bacterium"/>
    <property type="evidence" value="ECO:0007669"/>
    <property type="project" value="TreeGrafter"/>
</dbReference>
<dbReference type="EMBL" id="KZ510316">
    <property type="protein sequence ID" value="PKU33233.1"/>
    <property type="molecule type" value="Genomic_DNA"/>
</dbReference>
<evidence type="ECO:0000256" key="1">
    <source>
        <dbReference type="ARBA" id="ARBA00004463"/>
    </source>
</evidence>
<dbReference type="CDD" id="cd21907">
    <property type="entry name" value="BDD1_Gal11"/>
    <property type="match status" value="1"/>
</dbReference>
<keyword evidence="5" id="KW-0929">Antimicrobial</keyword>
<evidence type="ECO:0000256" key="6">
    <source>
        <dbReference type="ARBA" id="ARBA00022729"/>
    </source>
</evidence>
<evidence type="ECO:0000256" key="7">
    <source>
        <dbReference type="ARBA" id="ARBA00022940"/>
    </source>
</evidence>
<dbReference type="Pfam" id="PF00711">
    <property type="entry name" value="Defensin_beta"/>
    <property type="match status" value="1"/>
</dbReference>
<evidence type="ECO:0000256" key="2">
    <source>
        <dbReference type="ARBA" id="ARBA00004613"/>
    </source>
</evidence>
<keyword evidence="4" id="KW-0964">Secreted</keyword>
<feature type="signal peptide" evidence="10">
    <location>
        <begin position="1"/>
        <end position="22"/>
    </location>
</feature>
<dbReference type="CDD" id="cd21906">
    <property type="entry name" value="BDD2_Gal11"/>
    <property type="match status" value="1"/>
</dbReference>
<protein>
    <submittedName>
        <fullName evidence="12">Gallinacin-11</fullName>
    </submittedName>
</protein>
<keyword evidence="13" id="KW-1185">Reference proteome</keyword>
<evidence type="ECO:0000256" key="10">
    <source>
        <dbReference type="SAM" id="SignalP"/>
    </source>
</evidence>
<feature type="domain" description="Beta-defensin-like" evidence="11">
    <location>
        <begin position="129"/>
        <end position="163"/>
    </location>
</feature>
<dbReference type="Proteomes" id="UP000233556">
    <property type="component" value="Unassembled WGS sequence"/>
</dbReference>
<dbReference type="GO" id="GO:0031731">
    <property type="term" value="F:CCR6 chemokine receptor binding"/>
    <property type="evidence" value="ECO:0007669"/>
    <property type="project" value="TreeGrafter"/>
</dbReference>
<evidence type="ECO:0000256" key="8">
    <source>
        <dbReference type="ARBA" id="ARBA00023022"/>
    </source>
</evidence>
<dbReference type="PANTHER" id="PTHR21388">
    <property type="entry name" value="BETA-DEFENSIN-RELATED"/>
    <property type="match status" value="1"/>
</dbReference>
<comment type="subcellular location">
    <subcellularLocation>
        <location evidence="1">Cytoplasmic granule</location>
    </subcellularLocation>
    <subcellularLocation>
        <location evidence="2">Secreted</location>
    </subcellularLocation>
</comment>
<reference evidence="13" key="2">
    <citation type="submission" date="2017-12" db="EMBL/GenBank/DDBJ databases">
        <title>Genome sequence of the Bar-tailed Godwit (Limosa lapponica baueri).</title>
        <authorList>
            <person name="Lima N.C.B."/>
            <person name="Parody-Merino A.M."/>
            <person name="Battley P.F."/>
            <person name="Fidler A.E."/>
            <person name="Prosdocimi F."/>
        </authorList>
    </citation>
    <scope>NUCLEOTIDE SEQUENCE [LARGE SCALE GENOMIC DNA]</scope>
</reference>
<organism evidence="12 13">
    <name type="scientific">Limosa lapponica baueri</name>
    <dbReference type="NCBI Taxonomy" id="1758121"/>
    <lineage>
        <taxon>Eukaryota</taxon>
        <taxon>Metazoa</taxon>
        <taxon>Chordata</taxon>
        <taxon>Craniata</taxon>
        <taxon>Vertebrata</taxon>
        <taxon>Euteleostomi</taxon>
        <taxon>Archelosauria</taxon>
        <taxon>Archosauria</taxon>
        <taxon>Dinosauria</taxon>
        <taxon>Saurischia</taxon>
        <taxon>Theropoda</taxon>
        <taxon>Coelurosauria</taxon>
        <taxon>Aves</taxon>
        <taxon>Neognathae</taxon>
        <taxon>Neoaves</taxon>
        <taxon>Charadriiformes</taxon>
        <taxon>Scolopacidae</taxon>
        <taxon>Limosa</taxon>
    </lineage>
</organism>
<evidence type="ECO:0000256" key="3">
    <source>
        <dbReference type="ARBA" id="ARBA00007371"/>
    </source>
</evidence>
<keyword evidence="8" id="KW-0044">Antibiotic</keyword>
<gene>
    <name evidence="12" type="ORF">llap_16464</name>
</gene>
<name>A0A2I0THG0_LIMLA</name>
<evidence type="ECO:0000256" key="9">
    <source>
        <dbReference type="ARBA" id="ARBA00023157"/>
    </source>
</evidence>
<dbReference type="GO" id="GO:0050829">
    <property type="term" value="P:defense response to Gram-negative bacterium"/>
    <property type="evidence" value="ECO:0007669"/>
    <property type="project" value="TreeGrafter"/>
</dbReference>
<feature type="chain" id="PRO_5014190488" evidence="10">
    <location>
        <begin position="23"/>
        <end position="172"/>
    </location>
</feature>
<evidence type="ECO:0000256" key="4">
    <source>
        <dbReference type="ARBA" id="ARBA00022525"/>
    </source>
</evidence>
<dbReference type="OrthoDB" id="9343693at2759"/>
<accession>A0A2I0THG0</accession>
<sequence>MELFSCLMALLLFLLQAVPGLGLPKDTLRCVGYHGFCFRSKSCPEPFAAFGTCSWRQKTCCIDTTSNFYTCQDEGGHCVPPKIKCLQQQVGLCPHRKWKCCTEVTKAMGILWFILIFISLTCHGDAYGPDSCKHEGGLCRLGNCVSGEYLASYCFEPIILCCKTLSPTTTKS</sequence>
<dbReference type="GO" id="GO:0002227">
    <property type="term" value="P:innate immune response in mucosa"/>
    <property type="evidence" value="ECO:0007669"/>
    <property type="project" value="TreeGrafter"/>
</dbReference>
<reference evidence="13" key="1">
    <citation type="submission" date="2017-11" db="EMBL/GenBank/DDBJ databases">
        <authorList>
            <person name="Lima N.C."/>
            <person name="Parody-Merino A.M."/>
            <person name="Battley P.F."/>
            <person name="Fidler A.E."/>
            <person name="Prosdocimi F."/>
        </authorList>
    </citation>
    <scope>NUCLEOTIDE SEQUENCE [LARGE SCALE GENOMIC DNA]</scope>
</reference>
<evidence type="ECO:0000259" key="11">
    <source>
        <dbReference type="Pfam" id="PF00711"/>
    </source>
</evidence>
<dbReference type="PANTHER" id="PTHR21388:SF9">
    <property type="entry name" value="BETA-DEFENSIN 1"/>
    <property type="match status" value="1"/>
</dbReference>
<dbReference type="InterPro" id="IPR001855">
    <property type="entry name" value="Defensin_beta-like"/>
</dbReference>
<keyword evidence="7" id="KW-0211">Defensin</keyword>
<keyword evidence="6 10" id="KW-0732">Signal</keyword>
<keyword evidence="9" id="KW-1015">Disulfide bond</keyword>